<dbReference type="Proteomes" id="UP001497680">
    <property type="component" value="Unassembled WGS sequence"/>
</dbReference>
<evidence type="ECO:0000313" key="1">
    <source>
        <dbReference type="EMBL" id="KAI6081637.1"/>
    </source>
</evidence>
<organism evidence="1 2">
    <name type="scientific">Hypoxylon rubiginosum</name>
    <dbReference type="NCBI Taxonomy" id="110542"/>
    <lineage>
        <taxon>Eukaryota</taxon>
        <taxon>Fungi</taxon>
        <taxon>Dikarya</taxon>
        <taxon>Ascomycota</taxon>
        <taxon>Pezizomycotina</taxon>
        <taxon>Sordariomycetes</taxon>
        <taxon>Xylariomycetidae</taxon>
        <taxon>Xylariales</taxon>
        <taxon>Hypoxylaceae</taxon>
        <taxon>Hypoxylon</taxon>
    </lineage>
</organism>
<evidence type="ECO:0000313" key="2">
    <source>
        <dbReference type="Proteomes" id="UP001497680"/>
    </source>
</evidence>
<accession>A0ACC0CML4</accession>
<keyword evidence="2" id="KW-1185">Reference proteome</keyword>
<name>A0ACC0CML4_9PEZI</name>
<reference evidence="1 2" key="1">
    <citation type="journal article" date="2022" name="New Phytol.">
        <title>Ecological generalism drives hyperdiversity of secondary metabolite gene clusters in xylarialean endophytes.</title>
        <authorList>
            <person name="Franco M.E.E."/>
            <person name="Wisecaver J.H."/>
            <person name="Arnold A.E."/>
            <person name="Ju Y.M."/>
            <person name="Slot J.C."/>
            <person name="Ahrendt S."/>
            <person name="Moore L.P."/>
            <person name="Eastman K.E."/>
            <person name="Scott K."/>
            <person name="Konkel Z."/>
            <person name="Mondo S.J."/>
            <person name="Kuo A."/>
            <person name="Hayes R.D."/>
            <person name="Haridas S."/>
            <person name="Andreopoulos B."/>
            <person name="Riley R."/>
            <person name="LaButti K."/>
            <person name="Pangilinan J."/>
            <person name="Lipzen A."/>
            <person name="Amirebrahimi M."/>
            <person name="Yan J."/>
            <person name="Adam C."/>
            <person name="Keymanesh K."/>
            <person name="Ng V."/>
            <person name="Louie K."/>
            <person name="Northen T."/>
            <person name="Drula E."/>
            <person name="Henrissat B."/>
            <person name="Hsieh H.M."/>
            <person name="Youens-Clark K."/>
            <person name="Lutzoni F."/>
            <person name="Miadlikowska J."/>
            <person name="Eastwood D.C."/>
            <person name="Hamelin R.C."/>
            <person name="Grigoriev I.V."/>
            <person name="U'Ren J.M."/>
        </authorList>
    </citation>
    <scope>NUCLEOTIDE SEQUENCE [LARGE SCALE GENOMIC DNA]</scope>
    <source>
        <strain evidence="1 2">ER1909</strain>
    </source>
</reference>
<sequence length="232" mass="24486">MAASRVVLILGAGPRVGASVAEKFASNGYKVAIASRSGTGAKNTNGYLSLKADFTKPETIPGVFDAVKAEFNTSPAVVIYNAAALTPPPDKDSTLSIPVEAFTSDLNINTVSPYVAAQQTVSAWESLPKDTKKTFIYTGNILNLNVVPVPLMLTLGVGKSASAYWVGVSDATYSAKGYRFFYADERNGEGGSKGMALSGPAHADFFAQLADHEGNIPWLATFVEGKGYVKFE</sequence>
<protein>
    <submittedName>
        <fullName evidence="1">Uncharacterized protein</fullName>
    </submittedName>
</protein>
<proteinExistence type="predicted"/>
<dbReference type="EMBL" id="MU394390">
    <property type="protein sequence ID" value="KAI6081637.1"/>
    <property type="molecule type" value="Genomic_DNA"/>
</dbReference>
<comment type="caution">
    <text evidence="1">The sequence shown here is derived from an EMBL/GenBank/DDBJ whole genome shotgun (WGS) entry which is preliminary data.</text>
</comment>
<gene>
    <name evidence="1" type="ORF">F4821DRAFT_24106</name>
</gene>